<sequence>MTVSGSDLFVQLADAQLVPDEDAPVMLRRLRTDLLDLDVAAVDVLSLESVPEGAKSVSGTVGALAVKLAGPAVLKALVARVRDWVTRNGRSVEITLDGDTLKLTGVSRQQQDELIAVWLARHEGGA</sequence>
<evidence type="ECO:0000313" key="1">
    <source>
        <dbReference type="EMBL" id="NKY49679.1"/>
    </source>
</evidence>
<dbReference type="EMBL" id="JAAXOP010000002">
    <property type="protein sequence ID" value="NKY49679.1"/>
    <property type="molecule type" value="Genomic_DNA"/>
</dbReference>
<dbReference type="RefSeq" id="WP_067867677.1">
    <property type="nucleotide sequence ID" value="NZ_JAAXOP010000002.1"/>
</dbReference>
<accession>A0A846XZI0</accession>
<dbReference type="Proteomes" id="UP000565711">
    <property type="component" value="Unassembled WGS sequence"/>
</dbReference>
<evidence type="ECO:0000313" key="2">
    <source>
        <dbReference type="Proteomes" id="UP000565711"/>
    </source>
</evidence>
<reference evidence="1 2" key="1">
    <citation type="submission" date="2020-04" db="EMBL/GenBank/DDBJ databases">
        <title>MicrobeNet Type strains.</title>
        <authorList>
            <person name="Nicholson A.C."/>
        </authorList>
    </citation>
    <scope>NUCLEOTIDE SEQUENCE [LARGE SCALE GENOMIC DNA]</scope>
    <source>
        <strain evidence="1 2">JCM 12354</strain>
    </source>
</reference>
<gene>
    <name evidence="1" type="ORF">HGA08_05550</name>
</gene>
<protein>
    <submittedName>
        <fullName evidence="1">Uncharacterized protein</fullName>
    </submittedName>
</protein>
<proteinExistence type="predicted"/>
<organism evidence="1 2">
    <name type="scientific">Nocardia vermiculata</name>
    <dbReference type="NCBI Taxonomy" id="257274"/>
    <lineage>
        <taxon>Bacteria</taxon>
        <taxon>Bacillati</taxon>
        <taxon>Actinomycetota</taxon>
        <taxon>Actinomycetes</taxon>
        <taxon>Mycobacteriales</taxon>
        <taxon>Nocardiaceae</taxon>
        <taxon>Nocardia</taxon>
    </lineage>
</organism>
<dbReference type="AlphaFoldDB" id="A0A846XZI0"/>
<keyword evidence="2" id="KW-1185">Reference proteome</keyword>
<name>A0A846XZI0_9NOCA</name>
<comment type="caution">
    <text evidence="1">The sequence shown here is derived from an EMBL/GenBank/DDBJ whole genome shotgun (WGS) entry which is preliminary data.</text>
</comment>